<accession>A0A2T3NAR3</accession>
<name>A0A2T3NAR3_9GAMM</name>
<sequence>MNETDKEKKRAYSDILHSFFMVKPAFIALLQTTEMISWKRVVQICIHLQSSAFIYLIFTSQHYNFISQVQLFSHITYFTNKKTTKIPETLVVMLSFLYPFIW</sequence>
<gene>
    <name evidence="1" type="ORF">C9J01_17485</name>
</gene>
<dbReference type="Proteomes" id="UP000241346">
    <property type="component" value="Unassembled WGS sequence"/>
</dbReference>
<comment type="caution">
    <text evidence="1">The sequence shown here is derived from an EMBL/GenBank/DDBJ whole genome shotgun (WGS) entry which is preliminary data.</text>
</comment>
<proteinExistence type="predicted"/>
<evidence type="ECO:0000313" key="2">
    <source>
        <dbReference type="Proteomes" id="UP000241346"/>
    </source>
</evidence>
<protein>
    <submittedName>
        <fullName evidence="1">Uncharacterized protein</fullName>
    </submittedName>
</protein>
<dbReference type="EMBL" id="PYMB01000009">
    <property type="protein sequence ID" value="PSW10793.1"/>
    <property type="molecule type" value="Genomic_DNA"/>
</dbReference>
<organism evidence="1 2">
    <name type="scientific">Photobacterium rosenbergii</name>
    <dbReference type="NCBI Taxonomy" id="294936"/>
    <lineage>
        <taxon>Bacteria</taxon>
        <taxon>Pseudomonadati</taxon>
        <taxon>Pseudomonadota</taxon>
        <taxon>Gammaproteobacteria</taxon>
        <taxon>Vibrionales</taxon>
        <taxon>Vibrionaceae</taxon>
        <taxon>Photobacterium</taxon>
    </lineage>
</organism>
<dbReference type="AlphaFoldDB" id="A0A2T3NAR3"/>
<reference evidence="1 2" key="1">
    <citation type="submission" date="2018-03" db="EMBL/GenBank/DDBJ databases">
        <title>Whole genome sequencing of Histamine producing bacteria.</title>
        <authorList>
            <person name="Butler K."/>
        </authorList>
    </citation>
    <scope>NUCLEOTIDE SEQUENCE [LARGE SCALE GENOMIC DNA]</scope>
    <source>
        <strain evidence="1 2">DSM 19138</strain>
    </source>
</reference>
<evidence type="ECO:0000313" key="1">
    <source>
        <dbReference type="EMBL" id="PSW10793.1"/>
    </source>
</evidence>